<dbReference type="GO" id="GO:0016760">
    <property type="term" value="F:cellulose synthase (UDP-forming) activity"/>
    <property type="evidence" value="ECO:0007669"/>
    <property type="project" value="InterPro"/>
</dbReference>
<feature type="transmembrane region" description="Helical" evidence="10">
    <location>
        <begin position="52"/>
        <end position="73"/>
    </location>
</feature>
<sequence length="417" mass="47413">MEYAEANLQLNLSRLLPRRIFNRAFALVYSAAISAVLYHHVETLLRRPTNTFPSFFTTLSMVMSDIILAFMWLNSQAFRMNPVTTKPFPENLQKVLNRPEDFPALDVFICTADPYKEPPMKVAATALSVMAYDYPTEKLSIYVSDDGGSELTLFALIEAAKFGKVWLPFCKENRVLERCPEAYFGSEFAARNSETEKIKEMYENMKTRVENVVKTGYITEEYKSSEHEEAFGKYKAEDLPYNIILLSFRLCRKVGKRRMLGGVACQISSMYPDRRSPLSHHFKAGALNVLLRVSTVMTNAPTILTLDCDMVSNDPSTPLKMLCYFMDNSIGPNLAYVQFPVCFNGFNKADIYSSEFKRVYHINPIGLNGLSGPDYFGTGTFFSRRAFHGSPSSPIVPEIRNWPWIMLSRSPLMIGLF</sequence>
<feature type="binding site" evidence="8">
    <location>
        <position position="146"/>
    </location>
    <ligand>
        <name>UDP-alpha-D-glucose</name>
        <dbReference type="ChEBI" id="CHEBI:58885"/>
    </ligand>
</feature>
<feature type="transmembrane region" description="Helical" evidence="10">
    <location>
        <begin position="20"/>
        <end position="40"/>
    </location>
</feature>
<reference evidence="11" key="2">
    <citation type="journal article" date="2024" name="Plant">
        <title>Genomic evolution and insights into agronomic trait innovations of Sesamum species.</title>
        <authorList>
            <person name="Miao H."/>
            <person name="Wang L."/>
            <person name="Qu L."/>
            <person name="Liu H."/>
            <person name="Sun Y."/>
            <person name="Le M."/>
            <person name="Wang Q."/>
            <person name="Wei S."/>
            <person name="Zheng Y."/>
            <person name="Lin W."/>
            <person name="Duan Y."/>
            <person name="Cao H."/>
            <person name="Xiong S."/>
            <person name="Wang X."/>
            <person name="Wei L."/>
            <person name="Li C."/>
            <person name="Ma Q."/>
            <person name="Ju M."/>
            <person name="Zhao R."/>
            <person name="Li G."/>
            <person name="Mu C."/>
            <person name="Tian Q."/>
            <person name="Mei H."/>
            <person name="Zhang T."/>
            <person name="Gao T."/>
            <person name="Zhang H."/>
        </authorList>
    </citation>
    <scope>NUCLEOTIDE SEQUENCE</scope>
    <source>
        <strain evidence="11">KEN8</strain>
    </source>
</reference>
<organism evidence="11">
    <name type="scientific">Sesamum calycinum</name>
    <dbReference type="NCBI Taxonomy" id="2727403"/>
    <lineage>
        <taxon>Eukaryota</taxon>
        <taxon>Viridiplantae</taxon>
        <taxon>Streptophyta</taxon>
        <taxon>Embryophyta</taxon>
        <taxon>Tracheophyta</taxon>
        <taxon>Spermatophyta</taxon>
        <taxon>Magnoliopsida</taxon>
        <taxon>eudicotyledons</taxon>
        <taxon>Gunneridae</taxon>
        <taxon>Pentapetalae</taxon>
        <taxon>asterids</taxon>
        <taxon>lamiids</taxon>
        <taxon>Lamiales</taxon>
        <taxon>Pedaliaceae</taxon>
        <taxon>Sesamum</taxon>
    </lineage>
</organism>
<evidence type="ECO:0000313" key="11">
    <source>
        <dbReference type="EMBL" id="KAL0292697.1"/>
    </source>
</evidence>
<protein>
    <submittedName>
        <fullName evidence="11">Cellulose synthase-like protein G3</fullName>
    </submittedName>
</protein>
<dbReference type="GO" id="GO:0071555">
    <property type="term" value="P:cell wall organization"/>
    <property type="evidence" value="ECO:0007669"/>
    <property type="project" value="UniProtKB-KW"/>
</dbReference>
<evidence type="ECO:0000256" key="4">
    <source>
        <dbReference type="ARBA" id="ARBA00022692"/>
    </source>
</evidence>
<feature type="binding site" evidence="8">
    <location>
        <position position="116"/>
    </location>
    <ligand>
        <name>UDP-alpha-D-glucose</name>
        <dbReference type="ChEBI" id="CHEBI:58885"/>
    </ligand>
</feature>
<dbReference type="SUPFAM" id="SSF53448">
    <property type="entry name" value="Nucleotide-diphospho-sugar transferases"/>
    <property type="match status" value="1"/>
</dbReference>
<dbReference type="GO" id="GO:0016020">
    <property type="term" value="C:membrane"/>
    <property type="evidence" value="ECO:0007669"/>
    <property type="project" value="InterPro"/>
</dbReference>
<dbReference type="InterPro" id="IPR029044">
    <property type="entry name" value="Nucleotide-diphossugar_trans"/>
</dbReference>
<evidence type="ECO:0000256" key="2">
    <source>
        <dbReference type="ARBA" id="ARBA00022676"/>
    </source>
</evidence>
<evidence type="ECO:0000256" key="3">
    <source>
        <dbReference type="ARBA" id="ARBA00022679"/>
    </source>
</evidence>
<keyword evidence="7" id="KW-0961">Cell wall biogenesis/degradation</keyword>
<evidence type="ECO:0000256" key="7">
    <source>
        <dbReference type="ARBA" id="ARBA00023316"/>
    </source>
</evidence>
<dbReference type="Gene3D" id="3.90.550.10">
    <property type="entry name" value="Spore Coat Polysaccharide Biosynthesis Protein SpsA, Chain A"/>
    <property type="match status" value="2"/>
</dbReference>
<feature type="binding site" evidence="8">
    <location>
        <position position="117"/>
    </location>
    <ligand>
        <name>UDP-alpha-D-glucose</name>
        <dbReference type="ChEBI" id="CHEBI:58885"/>
    </ligand>
</feature>
<feature type="binding site" evidence="9">
    <location>
        <position position="283"/>
    </location>
    <ligand>
        <name>Mn(2+)</name>
        <dbReference type="ChEBI" id="CHEBI:29035"/>
    </ligand>
</feature>
<dbReference type="PANTHER" id="PTHR13301">
    <property type="entry name" value="X-BOX TRANSCRIPTION FACTOR-RELATED"/>
    <property type="match status" value="1"/>
</dbReference>
<proteinExistence type="predicted"/>
<keyword evidence="4 10" id="KW-0812">Transmembrane</keyword>
<dbReference type="EMBL" id="JACGWM010001488">
    <property type="protein sequence ID" value="KAL0292697.1"/>
    <property type="molecule type" value="Genomic_DNA"/>
</dbReference>
<keyword evidence="5 10" id="KW-1133">Transmembrane helix</keyword>
<reference evidence="11" key="1">
    <citation type="submission" date="2020-06" db="EMBL/GenBank/DDBJ databases">
        <authorList>
            <person name="Li T."/>
            <person name="Hu X."/>
            <person name="Zhang T."/>
            <person name="Song X."/>
            <person name="Zhang H."/>
            <person name="Dai N."/>
            <person name="Sheng W."/>
            <person name="Hou X."/>
            <person name="Wei L."/>
        </authorList>
    </citation>
    <scope>NUCLEOTIDE SEQUENCE</scope>
    <source>
        <strain evidence="11">KEN8</strain>
        <tissue evidence="11">Leaf</tissue>
    </source>
</reference>
<evidence type="ECO:0000256" key="9">
    <source>
        <dbReference type="PIRSR" id="PIRSR605150-3"/>
    </source>
</evidence>
<keyword evidence="2" id="KW-0328">Glycosyltransferase</keyword>
<keyword evidence="6 10" id="KW-0472">Membrane</keyword>
<evidence type="ECO:0000256" key="5">
    <source>
        <dbReference type="ARBA" id="ARBA00022989"/>
    </source>
</evidence>
<dbReference type="GO" id="GO:0012505">
    <property type="term" value="C:endomembrane system"/>
    <property type="evidence" value="ECO:0007669"/>
    <property type="project" value="UniProtKB-SubCell"/>
</dbReference>
<feature type="binding site" evidence="9">
    <location>
        <position position="307"/>
    </location>
    <ligand>
        <name>Mn(2+)</name>
        <dbReference type="ChEBI" id="CHEBI:29035"/>
    </ligand>
</feature>
<evidence type="ECO:0000256" key="6">
    <source>
        <dbReference type="ARBA" id="ARBA00023136"/>
    </source>
</evidence>
<comment type="subcellular location">
    <subcellularLocation>
        <location evidence="1">Endomembrane system</location>
        <topology evidence="1">Multi-pass membrane protein</topology>
    </subcellularLocation>
</comment>
<name>A0AAW2JE94_9LAMI</name>
<comment type="caution">
    <text evidence="11">The sequence shown here is derived from an EMBL/GenBank/DDBJ whole genome shotgun (WGS) entry which is preliminary data.</text>
</comment>
<dbReference type="GO" id="GO:0030244">
    <property type="term" value="P:cellulose biosynthetic process"/>
    <property type="evidence" value="ECO:0007669"/>
    <property type="project" value="InterPro"/>
</dbReference>
<keyword evidence="3" id="KW-0808">Transferase</keyword>
<dbReference type="InterPro" id="IPR005150">
    <property type="entry name" value="Cellulose_synth"/>
</dbReference>
<evidence type="ECO:0000256" key="8">
    <source>
        <dbReference type="PIRSR" id="PIRSR605150-2"/>
    </source>
</evidence>
<evidence type="ECO:0000256" key="1">
    <source>
        <dbReference type="ARBA" id="ARBA00004127"/>
    </source>
</evidence>
<accession>A0AAW2JE94</accession>
<dbReference type="AlphaFoldDB" id="A0AAW2JE94"/>
<dbReference type="Pfam" id="PF03552">
    <property type="entry name" value="Cellulose_synt"/>
    <property type="match status" value="1"/>
</dbReference>
<gene>
    <name evidence="11" type="ORF">Scaly_3154500</name>
</gene>
<evidence type="ECO:0000256" key="10">
    <source>
        <dbReference type="SAM" id="Phobius"/>
    </source>
</evidence>